<accession>A0A078F808</accession>
<keyword evidence="2" id="KW-1185">Reference proteome</keyword>
<proteinExistence type="predicted"/>
<dbReference type="Gramene" id="CDY09491">
    <property type="protein sequence ID" value="CDY09491"/>
    <property type="gene ID" value="GSBRNA2T00031035001"/>
</dbReference>
<dbReference type="AlphaFoldDB" id="A0A078F808"/>
<dbReference type="PaxDb" id="3708-A0A078F808"/>
<dbReference type="EMBL" id="LK031996">
    <property type="protein sequence ID" value="CDY09491.1"/>
    <property type="molecule type" value="Genomic_DNA"/>
</dbReference>
<protein>
    <submittedName>
        <fullName evidence="1">BnaC02g20330D protein</fullName>
    </submittedName>
</protein>
<dbReference type="STRING" id="3708.A0A078F808"/>
<organism evidence="1 2">
    <name type="scientific">Brassica napus</name>
    <name type="common">Rape</name>
    <dbReference type="NCBI Taxonomy" id="3708"/>
    <lineage>
        <taxon>Eukaryota</taxon>
        <taxon>Viridiplantae</taxon>
        <taxon>Streptophyta</taxon>
        <taxon>Embryophyta</taxon>
        <taxon>Tracheophyta</taxon>
        <taxon>Spermatophyta</taxon>
        <taxon>Magnoliopsida</taxon>
        <taxon>eudicotyledons</taxon>
        <taxon>Gunneridae</taxon>
        <taxon>Pentapetalae</taxon>
        <taxon>rosids</taxon>
        <taxon>malvids</taxon>
        <taxon>Brassicales</taxon>
        <taxon>Brassicaceae</taxon>
        <taxon>Brassiceae</taxon>
        <taxon>Brassica</taxon>
    </lineage>
</organism>
<reference evidence="1 2" key="1">
    <citation type="journal article" date="2014" name="Science">
        <title>Plant genetics. Early allopolyploid evolution in the post-Neolithic Brassica napus oilseed genome.</title>
        <authorList>
            <person name="Chalhoub B."/>
            <person name="Denoeud F."/>
            <person name="Liu S."/>
            <person name="Parkin I.A."/>
            <person name="Tang H."/>
            <person name="Wang X."/>
            <person name="Chiquet J."/>
            <person name="Belcram H."/>
            <person name="Tong C."/>
            <person name="Samans B."/>
            <person name="Correa M."/>
            <person name="Da Silva C."/>
            <person name="Just J."/>
            <person name="Falentin C."/>
            <person name="Koh C.S."/>
            <person name="Le Clainche I."/>
            <person name="Bernard M."/>
            <person name="Bento P."/>
            <person name="Noel B."/>
            <person name="Labadie K."/>
            <person name="Alberti A."/>
            <person name="Charles M."/>
            <person name="Arnaud D."/>
            <person name="Guo H."/>
            <person name="Daviaud C."/>
            <person name="Alamery S."/>
            <person name="Jabbari K."/>
            <person name="Zhao M."/>
            <person name="Edger P.P."/>
            <person name="Chelaifa H."/>
            <person name="Tack D."/>
            <person name="Lassalle G."/>
            <person name="Mestiri I."/>
            <person name="Schnel N."/>
            <person name="Le Paslier M.C."/>
            <person name="Fan G."/>
            <person name="Renault V."/>
            <person name="Bayer P.E."/>
            <person name="Golicz A.A."/>
            <person name="Manoli S."/>
            <person name="Lee T.H."/>
            <person name="Thi V.H."/>
            <person name="Chalabi S."/>
            <person name="Hu Q."/>
            <person name="Fan C."/>
            <person name="Tollenaere R."/>
            <person name="Lu Y."/>
            <person name="Battail C."/>
            <person name="Shen J."/>
            <person name="Sidebottom C.H."/>
            <person name="Wang X."/>
            <person name="Canaguier A."/>
            <person name="Chauveau A."/>
            <person name="Berard A."/>
            <person name="Deniot G."/>
            <person name="Guan M."/>
            <person name="Liu Z."/>
            <person name="Sun F."/>
            <person name="Lim Y.P."/>
            <person name="Lyons E."/>
            <person name="Town C.D."/>
            <person name="Bancroft I."/>
            <person name="Wang X."/>
            <person name="Meng J."/>
            <person name="Ma J."/>
            <person name="Pires J.C."/>
            <person name="King G.J."/>
            <person name="Brunel D."/>
            <person name="Delourme R."/>
            <person name="Renard M."/>
            <person name="Aury J.M."/>
            <person name="Adams K.L."/>
            <person name="Batley J."/>
            <person name="Snowdon R.J."/>
            <person name="Tost J."/>
            <person name="Edwards D."/>
            <person name="Zhou Y."/>
            <person name="Hua W."/>
            <person name="Sharpe A.G."/>
            <person name="Paterson A.H."/>
            <person name="Guan C."/>
            <person name="Wincker P."/>
        </authorList>
    </citation>
    <scope>NUCLEOTIDE SEQUENCE [LARGE SCALE GENOMIC DNA]</scope>
    <source>
        <strain evidence="2">cv. Darmor-bzh</strain>
    </source>
</reference>
<evidence type="ECO:0000313" key="1">
    <source>
        <dbReference type="EMBL" id="CDY09491.1"/>
    </source>
</evidence>
<gene>
    <name evidence="1" type="primary">BnaC02g20330D</name>
    <name evidence="1" type="ORF">GSBRNA2T00031035001</name>
</gene>
<dbReference type="Proteomes" id="UP000028999">
    <property type="component" value="Unassembled WGS sequence"/>
</dbReference>
<sequence>MQSMLSGGCLFMTRLFRDLFSESGGMARFLDISDFRQLHWKSTLRLFR</sequence>
<name>A0A078F808_BRANA</name>
<evidence type="ECO:0000313" key="2">
    <source>
        <dbReference type="Proteomes" id="UP000028999"/>
    </source>
</evidence>